<dbReference type="PROSITE" id="PS01129">
    <property type="entry name" value="PSI_RLU"/>
    <property type="match status" value="1"/>
</dbReference>
<dbReference type="InterPro" id="IPR006224">
    <property type="entry name" value="PsdUridine_synth_RluA-like_CS"/>
</dbReference>
<dbReference type="CDD" id="cd00165">
    <property type="entry name" value="S4"/>
    <property type="match status" value="1"/>
</dbReference>
<dbReference type="Pfam" id="PF00849">
    <property type="entry name" value="PseudoU_synth_2"/>
    <property type="match status" value="1"/>
</dbReference>
<keyword evidence="3 6" id="KW-0413">Isomerase</keyword>
<gene>
    <name evidence="8" type="ORF">IAC06_06325</name>
</gene>
<evidence type="ECO:0000259" key="7">
    <source>
        <dbReference type="SMART" id="SM00363"/>
    </source>
</evidence>
<dbReference type="SMART" id="SM00363">
    <property type="entry name" value="S4"/>
    <property type="match status" value="1"/>
</dbReference>
<dbReference type="GO" id="GO:0120159">
    <property type="term" value="F:rRNA pseudouridine synthase activity"/>
    <property type="evidence" value="ECO:0007669"/>
    <property type="project" value="UniProtKB-ARBA"/>
</dbReference>
<protein>
    <recommendedName>
        <fullName evidence="6">Pseudouridine synthase</fullName>
        <ecNumber evidence="6">5.4.99.-</ecNumber>
    </recommendedName>
</protein>
<dbReference type="PANTHER" id="PTHR21600">
    <property type="entry name" value="MITOCHONDRIAL RNA PSEUDOURIDINE SYNTHASE"/>
    <property type="match status" value="1"/>
</dbReference>
<dbReference type="NCBIfam" id="TIGR00005">
    <property type="entry name" value="rluA_subfam"/>
    <property type="match status" value="1"/>
</dbReference>
<dbReference type="GO" id="GO:0003723">
    <property type="term" value="F:RNA binding"/>
    <property type="evidence" value="ECO:0007669"/>
    <property type="project" value="UniProtKB-KW"/>
</dbReference>
<evidence type="ECO:0000256" key="6">
    <source>
        <dbReference type="RuleBase" id="RU362028"/>
    </source>
</evidence>
<organism evidence="8 9">
    <name type="scientific">Candidatus Cryptobacteroides intestinavium</name>
    <dbReference type="NCBI Taxonomy" id="2840766"/>
    <lineage>
        <taxon>Bacteria</taxon>
        <taxon>Pseudomonadati</taxon>
        <taxon>Bacteroidota</taxon>
        <taxon>Bacteroidia</taxon>
        <taxon>Bacteroidales</taxon>
        <taxon>Candidatus Cryptobacteroides</taxon>
    </lineage>
</organism>
<accession>A0A9D9EQQ0</accession>
<feature type="domain" description="RNA-binding S4" evidence="7">
    <location>
        <begin position="52"/>
        <end position="117"/>
    </location>
</feature>
<dbReference type="SUPFAM" id="SSF55120">
    <property type="entry name" value="Pseudouridine synthase"/>
    <property type="match status" value="1"/>
</dbReference>
<comment type="similarity">
    <text evidence="1 6">Belongs to the pseudouridine synthase RluA family.</text>
</comment>
<dbReference type="FunFam" id="3.30.2350.10:FF:000006">
    <property type="entry name" value="Pseudouridine synthase"/>
    <property type="match status" value="1"/>
</dbReference>
<dbReference type="PROSITE" id="PS50889">
    <property type="entry name" value="S4"/>
    <property type="match status" value="1"/>
</dbReference>
<dbReference type="InterPro" id="IPR002942">
    <property type="entry name" value="S4_RNA-bd"/>
</dbReference>
<dbReference type="InterPro" id="IPR020103">
    <property type="entry name" value="PsdUridine_synth_cat_dom_sf"/>
</dbReference>
<evidence type="ECO:0000256" key="2">
    <source>
        <dbReference type="ARBA" id="ARBA00022884"/>
    </source>
</evidence>
<evidence type="ECO:0000256" key="4">
    <source>
        <dbReference type="PIRSR" id="PIRSR606225-1"/>
    </source>
</evidence>
<name>A0A9D9EQQ0_9BACT</name>
<dbReference type="SUPFAM" id="SSF55174">
    <property type="entry name" value="Alpha-L RNA-binding motif"/>
    <property type="match status" value="1"/>
</dbReference>
<evidence type="ECO:0000256" key="3">
    <source>
        <dbReference type="ARBA" id="ARBA00023235"/>
    </source>
</evidence>
<dbReference type="Proteomes" id="UP000823661">
    <property type="component" value="Unassembled WGS sequence"/>
</dbReference>
<evidence type="ECO:0000313" key="9">
    <source>
        <dbReference type="Proteomes" id="UP000823661"/>
    </source>
</evidence>
<dbReference type="InterPro" id="IPR006225">
    <property type="entry name" value="PsdUridine_synth_RluC/D"/>
</dbReference>
<reference evidence="8" key="2">
    <citation type="journal article" date="2021" name="PeerJ">
        <title>Extensive microbial diversity within the chicken gut microbiome revealed by metagenomics and culture.</title>
        <authorList>
            <person name="Gilroy R."/>
            <person name="Ravi A."/>
            <person name="Getino M."/>
            <person name="Pursley I."/>
            <person name="Horton D.L."/>
            <person name="Alikhan N.F."/>
            <person name="Baker D."/>
            <person name="Gharbi K."/>
            <person name="Hall N."/>
            <person name="Watson M."/>
            <person name="Adriaenssens E.M."/>
            <person name="Foster-Nyarko E."/>
            <person name="Jarju S."/>
            <person name="Secka A."/>
            <person name="Antonio M."/>
            <person name="Oren A."/>
            <person name="Chaudhuri R.R."/>
            <person name="La Ragione R."/>
            <person name="Hildebrand F."/>
            <person name="Pallen M.J."/>
        </authorList>
    </citation>
    <scope>NUCLEOTIDE SEQUENCE</scope>
    <source>
        <strain evidence="8">B1-20833</strain>
    </source>
</reference>
<comment type="caution">
    <text evidence="8">The sequence shown here is derived from an EMBL/GenBank/DDBJ whole genome shotgun (WGS) entry which is preliminary data.</text>
</comment>
<dbReference type="Pfam" id="PF01479">
    <property type="entry name" value="S4"/>
    <property type="match status" value="1"/>
</dbReference>
<dbReference type="EMBL" id="JADIMI010000061">
    <property type="protein sequence ID" value="MBO8452481.1"/>
    <property type="molecule type" value="Genomic_DNA"/>
</dbReference>
<proteinExistence type="inferred from homology"/>
<dbReference type="CDD" id="cd02869">
    <property type="entry name" value="PseudoU_synth_RluA_like"/>
    <property type="match status" value="1"/>
</dbReference>
<dbReference type="InterPro" id="IPR036986">
    <property type="entry name" value="S4_RNA-bd_sf"/>
</dbReference>
<keyword evidence="2 5" id="KW-0694">RNA-binding</keyword>
<evidence type="ECO:0000313" key="8">
    <source>
        <dbReference type="EMBL" id="MBO8452481.1"/>
    </source>
</evidence>
<comment type="function">
    <text evidence="6">Responsible for synthesis of pseudouridine from uracil.</text>
</comment>
<dbReference type="InterPro" id="IPR006145">
    <property type="entry name" value="PsdUridine_synth_RsuA/RluA"/>
</dbReference>
<sequence length="372" mass="42930">MTDHNGYSADFEDDVLEDFDPDVTGDEVAYSDEEQEMFEHFRFEIDRGQAPMRVDKYLATHMEYTSRHRIQCAIRNGYVRVNDKVAKANCIVRPGDIVIFVMPYQRRGLEILPENIPLDIVYEDDDVLVINKPAGMVVHPGHGHFSGTLVNALAHHLGISQGPDANDERMGVLVHRIDKDTSGLLVVAKNEEAQLNLARQFFVHSIDRRYVAIVWGNIREDEGTIEGNIGRDPSDRMRFRVFPEGDRGKRAVTHFRVLERFGYVTVVECRLETGRTHQIRVHFNWIGHPLFNDERYDGAEIRKGTIYAKYRQFISNCFKLMPRQALHAKTLGFVHPRTGKHIQFDSPLPADMQALIDKWRQYSHNMPSEEDE</sequence>
<dbReference type="Gene3D" id="3.30.2350.10">
    <property type="entry name" value="Pseudouridine synthase"/>
    <property type="match status" value="1"/>
</dbReference>
<reference evidence="8" key="1">
    <citation type="submission" date="2020-10" db="EMBL/GenBank/DDBJ databases">
        <authorList>
            <person name="Gilroy R."/>
        </authorList>
    </citation>
    <scope>NUCLEOTIDE SEQUENCE</scope>
    <source>
        <strain evidence="8">B1-20833</strain>
    </source>
</reference>
<evidence type="ECO:0000256" key="1">
    <source>
        <dbReference type="ARBA" id="ARBA00010876"/>
    </source>
</evidence>
<dbReference type="AlphaFoldDB" id="A0A9D9EQQ0"/>
<dbReference type="EC" id="5.4.99.-" evidence="6"/>
<dbReference type="GO" id="GO:0000455">
    <property type="term" value="P:enzyme-directed rRNA pseudouridine synthesis"/>
    <property type="evidence" value="ECO:0007669"/>
    <property type="project" value="TreeGrafter"/>
</dbReference>
<comment type="catalytic activity">
    <reaction evidence="6">
        <text>a uridine in RNA = a pseudouridine in RNA</text>
        <dbReference type="Rhea" id="RHEA:48348"/>
        <dbReference type="Rhea" id="RHEA-COMP:12068"/>
        <dbReference type="Rhea" id="RHEA-COMP:12069"/>
        <dbReference type="ChEBI" id="CHEBI:65314"/>
        <dbReference type="ChEBI" id="CHEBI:65315"/>
    </reaction>
</comment>
<feature type="active site" evidence="4">
    <location>
        <position position="178"/>
    </location>
</feature>
<dbReference type="PANTHER" id="PTHR21600:SF44">
    <property type="entry name" value="RIBOSOMAL LARGE SUBUNIT PSEUDOURIDINE SYNTHASE D"/>
    <property type="match status" value="1"/>
</dbReference>
<dbReference type="InterPro" id="IPR050188">
    <property type="entry name" value="RluA_PseudoU_synthase"/>
</dbReference>
<dbReference type="Gene3D" id="3.10.290.10">
    <property type="entry name" value="RNA-binding S4 domain"/>
    <property type="match status" value="1"/>
</dbReference>
<evidence type="ECO:0000256" key="5">
    <source>
        <dbReference type="PROSITE-ProRule" id="PRU00182"/>
    </source>
</evidence>